<protein>
    <submittedName>
        <fullName evidence="3">MTA/SAH nucleosidase</fullName>
    </submittedName>
</protein>
<dbReference type="OrthoDB" id="9792518at2"/>
<evidence type="ECO:0000313" key="4">
    <source>
        <dbReference type="Proteomes" id="UP000626244"/>
    </source>
</evidence>
<evidence type="ECO:0000256" key="2">
    <source>
        <dbReference type="ARBA" id="ARBA00022842"/>
    </source>
</evidence>
<evidence type="ECO:0000313" key="3">
    <source>
        <dbReference type="EMBL" id="GGI15313.1"/>
    </source>
</evidence>
<dbReference type="GO" id="GO:0006281">
    <property type="term" value="P:DNA repair"/>
    <property type="evidence" value="ECO:0007669"/>
    <property type="project" value="TreeGrafter"/>
</dbReference>
<organism evidence="3 4">
    <name type="scientific">Gottfriedia solisilvae</name>
    <dbReference type="NCBI Taxonomy" id="1516104"/>
    <lineage>
        <taxon>Bacteria</taxon>
        <taxon>Bacillati</taxon>
        <taxon>Bacillota</taxon>
        <taxon>Bacilli</taxon>
        <taxon>Bacillales</taxon>
        <taxon>Bacillaceae</taxon>
        <taxon>Gottfriedia</taxon>
    </lineage>
</organism>
<gene>
    <name evidence="3" type="primary">pfs</name>
    <name evidence="3" type="ORF">GCM10007380_27350</name>
</gene>
<keyword evidence="2" id="KW-0460">Magnesium</keyword>
<comment type="caution">
    <text evidence="3">The sequence shown here is derived from an EMBL/GenBank/DDBJ whole genome shotgun (WGS) entry which is preliminary data.</text>
</comment>
<dbReference type="GO" id="GO:0005829">
    <property type="term" value="C:cytosol"/>
    <property type="evidence" value="ECO:0007669"/>
    <property type="project" value="TreeGrafter"/>
</dbReference>
<dbReference type="Gene3D" id="1.10.150.240">
    <property type="entry name" value="Putative phosphatase, domain 2"/>
    <property type="match status" value="1"/>
</dbReference>
<reference evidence="4" key="1">
    <citation type="journal article" date="2019" name="Int. J. Syst. Evol. Microbiol.">
        <title>The Global Catalogue of Microorganisms (GCM) 10K type strain sequencing project: providing services to taxonomists for standard genome sequencing and annotation.</title>
        <authorList>
            <consortium name="The Broad Institute Genomics Platform"/>
            <consortium name="The Broad Institute Genome Sequencing Center for Infectious Disease"/>
            <person name="Wu L."/>
            <person name="Ma J."/>
        </authorList>
    </citation>
    <scope>NUCLEOTIDE SEQUENCE [LARGE SCALE GENOMIC DNA]</scope>
    <source>
        <strain evidence="4">CGMCC 1.14993</strain>
    </source>
</reference>
<dbReference type="InterPro" id="IPR041492">
    <property type="entry name" value="HAD_2"/>
</dbReference>
<accession>A0A8J3AJ07</accession>
<dbReference type="SUPFAM" id="SSF56784">
    <property type="entry name" value="HAD-like"/>
    <property type="match status" value="1"/>
</dbReference>
<keyword evidence="1" id="KW-0378">Hydrolase</keyword>
<dbReference type="EMBL" id="BMHB01000001">
    <property type="protein sequence ID" value="GGI15313.1"/>
    <property type="molecule type" value="Genomic_DNA"/>
</dbReference>
<keyword evidence="4" id="KW-1185">Reference proteome</keyword>
<dbReference type="Gene3D" id="3.40.50.1000">
    <property type="entry name" value="HAD superfamily/HAD-like"/>
    <property type="match status" value="1"/>
</dbReference>
<dbReference type="RefSeq" id="WP_087999814.1">
    <property type="nucleotide sequence ID" value="NZ_BMHB01000001.1"/>
</dbReference>
<dbReference type="PANTHER" id="PTHR43434">
    <property type="entry name" value="PHOSPHOGLYCOLATE PHOSPHATASE"/>
    <property type="match status" value="1"/>
</dbReference>
<dbReference type="SFLD" id="SFLDS00003">
    <property type="entry name" value="Haloacid_Dehalogenase"/>
    <property type="match status" value="1"/>
</dbReference>
<proteinExistence type="predicted"/>
<dbReference type="PANTHER" id="PTHR43434:SF1">
    <property type="entry name" value="PHOSPHOGLYCOLATE PHOSPHATASE"/>
    <property type="match status" value="1"/>
</dbReference>
<evidence type="ECO:0000256" key="1">
    <source>
        <dbReference type="ARBA" id="ARBA00022801"/>
    </source>
</evidence>
<dbReference type="InterPro" id="IPR023198">
    <property type="entry name" value="PGP-like_dom2"/>
</dbReference>
<dbReference type="InterPro" id="IPR023214">
    <property type="entry name" value="HAD_sf"/>
</dbReference>
<dbReference type="SFLD" id="SFLDG01129">
    <property type="entry name" value="C1.5:_HAD__Beta-PGM__Phosphata"/>
    <property type="match status" value="1"/>
</dbReference>
<dbReference type="AlphaFoldDB" id="A0A8J3AJ07"/>
<dbReference type="InterPro" id="IPR036412">
    <property type="entry name" value="HAD-like_sf"/>
</dbReference>
<name>A0A8J3AJ07_9BACI</name>
<dbReference type="Proteomes" id="UP000626244">
    <property type="component" value="Unassembled WGS sequence"/>
</dbReference>
<dbReference type="InterPro" id="IPR050155">
    <property type="entry name" value="HAD-like_hydrolase_sf"/>
</dbReference>
<dbReference type="Pfam" id="PF13419">
    <property type="entry name" value="HAD_2"/>
    <property type="match status" value="1"/>
</dbReference>
<sequence>MKRAAIFDMDGTLFQTQKILATSLEDVFEYLRQQKLWDSITPINQYNEIMGVPLPVVWETLLPQHSYEIREHANAFFHQRLIQNIQLGKGALYSNVIKTFELLLDQDYLIFIASNGQTEYLQSIVNYYKLNQYVTEIFSIQQIESLDKSLLAEMILKKYHLIEGFVVGDRLSDIQSAKKNSLTAIGCRFDFAQEAELAHADFIINDLLEIKSIMK</sequence>
<dbReference type="GO" id="GO:0008967">
    <property type="term" value="F:phosphoglycolate phosphatase activity"/>
    <property type="evidence" value="ECO:0007669"/>
    <property type="project" value="TreeGrafter"/>
</dbReference>